<evidence type="ECO:0000259" key="1">
    <source>
        <dbReference type="Pfam" id="PF13302"/>
    </source>
</evidence>
<organism evidence="2 3">
    <name type="scientific">Duganella margarita</name>
    <dbReference type="NCBI Taxonomy" id="2692170"/>
    <lineage>
        <taxon>Bacteria</taxon>
        <taxon>Pseudomonadati</taxon>
        <taxon>Pseudomonadota</taxon>
        <taxon>Betaproteobacteria</taxon>
        <taxon>Burkholderiales</taxon>
        <taxon>Oxalobacteraceae</taxon>
        <taxon>Telluria group</taxon>
        <taxon>Duganella</taxon>
    </lineage>
</organism>
<evidence type="ECO:0000313" key="3">
    <source>
        <dbReference type="Proteomes" id="UP000466332"/>
    </source>
</evidence>
<keyword evidence="3" id="KW-1185">Reference proteome</keyword>
<dbReference type="InterPro" id="IPR016181">
    <property type="entry name" value="Acyl_CoA_acyltransferase"/>
</dbReference>
<name>A0ABW9WIN2_9BURK</name>
<dbReference type="EMBL" id="WWCS01000010">
    <property type="protein sequence ID" value="MYN41002.1"/>
    <property type="molecule type" value="Genomic_DNA"/>
</dbReference>
<dbReference type="SUPFAM" id="SSF55729">
    <property type="entry name" value="Acyl-CoA N-acyltransferases (Nat)"/>
    <property type="match status" value="1"/>
</dbReference>
<dbReference type="Proteomes" id="UP000466332">
    <property type="component" value="Unassembled WGS sequence"/>
</dbReference>
<dbReference type="RefSeq" id="WP_161045989.1">
    <property type="nucleotide sequence ID" value="NZ_WWCS01000010.1"/>
</dbReference>
<gene>
    <name evidence="2" type="ORF">GTP55_16670</name>
</gene>
<dbReference type="Gene3D" id="3.40.630.30">
    <property type="match status" value="1"/>
</dbReference>
<dbReference type="PANTHER" id="PTHR43441">
    <property type="entry name" value="RIBOSOMAL-PROTEIN-SERINE ACETYLTRANSFERASE"/>
    <property type="match status" value="1"/>
</dbReference>
<dbReference type="Pfam" id="PF13302">
    <property type="entry name" value="Acetyltransf_3"/>
    <property type="match status" value="1"/>
</dbReference>
<accession>A0ABW9WIN2</accession>
<dbReference type="InterPro" id="IPR000182">
    <property type="entry name" value="GNAT_dom"/>
</dbReference>
<proteinExistence type="predicted"/>
<evidence type="ECO:0000313" key="2">
    <source>
        <dbReference type="EMBL" id="MYN41002.1"/>
    </source>
</evidence>
<sequence>MPISLPDEIRTSRLTLRAPRASDAVHLFAAYTQDLEVARFMTWRPQTRLAETEGFIAYCMKAWAENRSRVYLLVPHDNDDVPIGMLDARLQPRTIDIGYVLQRQSWGAGLMPEAIEAFTQLALSLPEYFRVQATCDVENTASARTLEKSGFLLEGRLERHTVVPNLSEEPRACFMYARCK</sequence>
<protein>
    <submittedName>
        <fullName evidence="2">GNAT family N-acetyltransferase</fullName>
    </submittedName>
</protein>
<reference evidence="2 3" key="1">
    <citation type="submission" date="2019-12" db="EMBL/GenBank/DDBJ databases">
        <title>Novel species isolated from a subtropical stream in China.</title>
        <authorList>
            <person name="Lu H."/>
        </authorList>
    </citation>
    <scope>NUCLEOTIDE SEQUENCE [LARGE SCALE GENOMIC DNA]</scope>
    <source>
        <strain evidence="2 3">FT109W</strain>
    </source>
</reference>
<dbReference type="InterPro" id="IPR051908">
    <property type="entry name" value="Ribosomal_N-acetyltransferase"/>
</dbReference>
<feature type="domain" description="N-acetyltransferase" evidence="1">
    <location>
        <begin position="13"/>
        <end position="151"/>
    </location>
</feature>
<comment type="caution">
    <text evidence="2">The sequence shown here is derived from an EMBL/GenBank/DDBJ whole genome shotgun (WGS) entry which is preliminary data.</text>
</comment>
<dbReference type="PANTHER" id="PTHR43441:SF11">
    <property type="entry name" value="RIBOSOMAL-PROTEIN-SERINE ACETYLTRANSFERASE"/>
    <property type="match status" value="1"/>
</dbReference>